<evidence type="ECO:0000313" key="3">
    <source>
        <dbReference type="EMBL" id="QJW89630.1"/>
    </source>
</evidence>
<keyword evidence="2" id="KW-0472">Membrane</keyword>
<dbReference type="EMBL" id="CP053435">
    <property type="protein sequence ID" value="QJW89630.1"/>
    <property type="molecule type" value="Genomic_DNA"/>
</dbReference>
<evidence type="ECO:0000313" key="4">
    <source>
        <dbReference type="Proteomes" id="UP000502756"/>
    </source>
</evidence>
<evidence type="ECO:0000256" key="1">
    <source>
        <dbReference type="SAM" id="Coils"/>
    </source>
</evidence>
<dbReference type="RefSeq" id="WP_171739469.1">
    <property type="nucleotide sequence ID" value="NZ_CP053435.1"/>
</dbReference>
<gene>
    <name evidence="3" type="ORF">HNV11_09665</name>
</gene>
<feature type="transmembrane region" description="Helical" evidence="2">
    <location>
        <begin position="176"/>
        <end position="196"/>
    </location>
</feature>
<keyword evidence="2" id="KW-0812">Transmembrane</keyword>
<dbReference type="AlphaFoldDB" id="A0A6M5Y8P6"/>
<sequence>MTLLNRFFSLFRPSSSPALLNSVESTNAIESPALPEPVNNQPPVYVPDLDVTLEPLPNWLTDEETLRDEGVLFGLSDAGPDEKIAAIQSYFGQQTAPLASMIELYTDEINTLEEQIEKFENQITKLRSRIDQLYDQQPATANLVRTLAGLGLSLLMCIGNFYLIDETLRPAFSNQWIAIGVFLAGMFNLFGPMSFFYEEDTRLTGRRLLAEVSLPLASAGFIFAQALQTQSVGMASALFVFVFVLFLLAGKLLLSMLTSLRNDLSLLQANRRLMGQKQQQPPVWERQIEQFHRDAAALRTQRQPILMARTLAQAKLTRLNVRRDGLVNLFLSEFELARSLRDRLTEQQRNVLMNYE</sequence>
<dbReference type="KEGG" id="stae:HNV11_09665"/>
<keyword evidence="2" id="KW-1133">Transmembrane helix</keyword>
<keyword evidence="1" id="KW-0175">Coiled coil</keyword>
<name>A0A6M5Y8P6_9BACT</name>
<dbReference type="Proteomes" id="UP000502756">
    <property type="component" value="Chromosome"/>
</dbReference>
<reference evidence="3 4" key="1">
    <citation type="submission" date="2020-05" db="EMBL/GenBank/DDBJ databases">
        <title>Genome sequencing of Spirosoma sp. TS118.</title>
        <authorList>
            <person name="Lee J.-H."/>
            <person name="Jeong S."/>
            <person name="Zhao L."/>
            <person name="Jung J.-H."/>
            <person name="Kim M.-K."/>
            <person name="Lim S."/>
        </authorList>
    </citation>
    <scope>NUCLEOTIDE SEQUENCE [LARGE SCALE GENOMIC DNA]</scope>
    <source>
        <strain evidence="3 4">TS118</strain>
    </source>
</reference>
<proteinExistence type="predicted"/>
<accession>A0A6M5Y8P6</accession>
<feature type="coiled-coil region" evidence="1">
    <location>
        <begin position="102"/>
        <end position="136"/>
    </location>
</feature>
<feature type="transmembrane region" description="Helical" evidence="2">
    <location>
        <begin position="143"/>
        <end position="164"/>
    </location>
</feature>
<protein>
    <submittedName>
        <fullName evidence="3">Uncharacterized protein</fullName>
    </submittedName>
</protein>
<feature type="transmembrane region" description="Helical" evidence="2">
    <location>
        <begin position="208"/>
        <end position="227"/>
    </location>
</feature>
<feature type="transmembrane region" description="Helical" evidence="2">
    <location>
        <begin position="233"/>
        <end position="254"/>
    </location>
</feature>
<evidence type="ECO:0000256" key="2">
    <source>
        <dbReference type="SAM" id="Phobius"/>
    </source>
</evidence>
<keyword evidence="4" id="KW-1185">Reference proteome</keyword>
<organism evidence="3 4">
    <name type="scientific">Spirosoma taeanense</name>
    <dbReference type="NCBI Taxonomy" id="2735870"/>
    <lineage>
        <taxon>Bacteria</taxon>
        <taxon>Pseudomonadati</taxon>
        <taxon>Bacteroidota</taxon>
        <taxon>Cytophagia</taxon>
        <taxon>Cytophagales</taxon>
        <taxon>Cytophagaceae</taxon>
        <taxon>Spirosoma</taxon>
    </lineage>
</organism>